<evidence type="ECO:0000256" key="2">
    <source>
        <dbReference type="ARBA" id="ARBA00010617"/>
    </source>
</evidence>
<proteinExistence type="inferred from homology"/>
<dbReference type="Gene3D" id="1.10.630.10">
    <property type="entry name" value="Cytochrome P450"/>
    <property type="match status" value="1"/>
</dbReference>
<dbReference type="Proteomes" id="UP001610334">
    <property type="component" value="Unassembled WGS sequence"/>
</dbReference>
<evidence type="ECO:0000256" key="4">
    <source>
        <dbReference type="ARBA" id="ARBA00022723"/>
    </source>
</evidence>
<dbReference type="SUPFAM" id="SSF48264">
    <property type="entry name" value="Cytochrome P450"/>
    <property type="match status" value="1"/>
</dbReference>
<keyword evidence="9" id="KW-1185">Reference proteome</keyword>
<dbReference type="InterPro" id="IPR036396">
    <property type="entry name" value="Cyt_P450_sf"/>
</dbReference>
<organism evidence="8 9">
    <name type="scientific">Aspergillus granulosus</name>
    <dbReference type="NCBI Taxonomy" id="176169"/>
    <lineage>
        <taxon>Eukaryota</taxon>
        <taxon>Fungi</taxon>
        <taxon>Dikarya</taxon>
        <taxon>Ascomycota</taxon>
        <taxon>Pezizomycotina</taxon>
        <taxon>Eurotiomycetes</taxon>
        <taxon>Eurotiomycetidae</taxon>
        <taxon>Eurotiales</taxon>
        <taxon>Aspergillaceae</taxon>
        <taxon>Aspergillus</taxon>
        <taxon>Aspergillus subgen. Nidulantes</taxon>
    </lineage>
</organism>
<dbReference type="PANTHER" id="PTHR24305:SF180">
    <property type="entry name" value="P450, PUTATIVE (EUROFUNG)-RELATED"/>
    <property type="match status" value="1"/>
</dbReference>
<keyword evidence="3" id="KW-0349">Heme</keyword>
<evidence type="ECO:0000313" key="8">
    <source>
        <dbReference type="EMBL" id="KAL2813895.1"/>
    </source>
</evidence>
<evidence type="ECO:0000256" key="7">
    <source>
        <dbReference type="SAM" id="SignalP"/>
    </source>
</evidence>
<evidence type="ECO:0000256" key="1">
    <source>
        <dbReference type="ARBA" id="ARBA00001971"/>
    </source>
</evidence>
<accession>A0ABR4HEP7</accession>
<dbReference type="InterPro" id="IPR001128">
    <property type="entry name" value="Cyt_P450"/>
</dbReference>
<comment type="cofactor">
    <cofactor evidence="1">
        <name>heme</name>
        <dbReference type="ChEBI" id="CHEBI:30413"/>
    </cofactor>
</comment>
<feature type="chain" id="PRO_5045791827" evidence="7">
    <location>
        <begin position="22"/>
        <end position="524"/>
    </location>
</feature>
<evidence type="ECO:0000256" key="6">
    <source>
        <dbReference type="ARBA" id="ARBA00023004"/>
    </source>
</evidence>
<dbReference type="EMBL" id="JBFXLT010000037">
    <property type="protein sequence ID" value="KAL2813895.1"/>
    <property type="molecule type" value="Genomic_DNA"/>
</dbReference>
<keyword evidence="5" id="KW-0560">Oxidoreductase</keyword>
<protein>
    <submittedName>
        <fullName evidence="8">Cytochrome P450</fullName>
    </submittedName>
</protein>
<keyword evidence="4" id="KW-0479">Metal-binding</keyword>
<dbReference type="PANTHER" id="PTHR24305">
    <property type="entry name" value="CYTOCHROME P450"/>
    <property type="match status" value="1"/>
</dbReference>
<keyword evidence="7" id="KW-0732">Signal</keyword>
<reference evidence="8 9" key="1">
    <citation type="submission" date="2024-07" db="EMBL/GenBank/DDBJ databases">
        <title>Section-level genome sequencing and comparative genomics of Aspergillus sections Usti and Cavernicolus.</title>
        <authorList>
            <consortium name="Lawrence Berkeley National Laboratory"/>
            <person name="Nybo J.L."/>
            <person name="Vesth T.C."/>
            <person name="Theobald S."/>
            <person name="Frisvad J.C."/>
            <person name="Larsen T.O."/>
            <person name="Kjaerboelling I."/>
            <person name="Rothschild-Mancinelli K."/>
            <person name="Lyhne E.K."/>
            <person name="Kogle M.E."/>
            <person name="Barry K."/>
            <person name="Clum A."/>
            <person name="Na H."/>
            <person name="Ledsgaard L."/>
            <person name="Lin J."/>
            <person name="Lipzen A."/>
            <person name="Kuo A."/>
            <person name="Riley R."/>
            <person name="Mondo S."/>
            <person name="Labutti K."/>
            <person name="Haridas S."/>
            <person name="Pangalinan J."/>
            <person name="Salamov A.A."/>
            <person name="Simmons B.A."/>
            <person name="Magnuson J.K."/>
            <person name="Chen J."/>
            <person name="Drula E."/>
            <person name="Henrissat B."/>
            <person name="Wiebenga A."/>
            <person name="Lubbers R.J."/>
            <person name="Gomes A.C."/>
            <person name="Makela M.R."/>
            <person name="Stajich J."/>
            <person name="Grigoriev I.V."/>
            <person name="Mortensen U.H."/>
            <person name="De Vries R.P."/>
            <person name="Baker S.E."/>
            <person name="Andersen M.R."/>
        </authorList>
    </citation>
    <scope>NUCLEOTIDE SEQUENCE [LARGE SCALE GENOMIC DNA]</scope>
    <source>
        <strain evidence="8 9">CBS 588.65</strain>
    </source>
</reference>
<keyword evidence="6" id="KW-0408">Iron</keyword>
<dbReference type="InterPro" id="IPR050121">
    <property type="entry name" value="Cytochrome_P450_monoxygenase"/>
</dbReference>
<gene>
    <name evidence="8" type="ORF">BJX63DRAFT_431753</name>
</gene>
<feature type="signal peptide" evidence="7">
    <location>
        <begin position="1"/>
        <end position="21"/>
    </location>
</feature>
<evidence type="ECO:0000256" key="3">
    <source>
        <dbReference type="ARBA" id="ARBA00022617"/>
    </source>
</evidence>
<dbReference type="PRINTS" id="PR00465">
    <property type="entry name" value="EP450IV"/>
</dbReference>
<comment type="similarity">
    <text evidence="2">Belongs to the cytochrome P450 family.</text>
</comment>
<comment type="caution">
    <text evidence="8">The sequence shown here is derived from an EMBL/GenBank/DDBJ whole genome shotgun (WGS) entry which is preliminary data.</text>
</comment>
<evidence type="ECO:0000256" key="5">
    <source>
        <dbReference type="ARBA" id="ARBA00023002"/>
    </source>
</evidence>
<name>A0ABR4HEP7_9EURO</name>
<dbReference type="InterPro" id="IPR002403">
    <property type="entry name" value="Cyt_P450_E_grp-IV"/>
</dbReference>
<evidence type="ECO:0000313" key="9">
    <source>
        <dbReference type="Proteomes" id="UP001610334"/>
    </source>
</evidence>
<sequence length="524" mass="60331">MLVFILIVTCVLYLWRDLSWAQLQPVFMLYIVHFIGHRHFSHGIHQYPGPFVASITNIWRVAHVYLHGNERPTYLELHRRYGRIVRVGPNALSFSSPSAIEDIYGPKNNMAKSNWYIAFEAHGKGPKKENIFSTRDNHWHARYRELVEPGFRMEQLLRREEEVDSLLLDLLANLDASCADNASSTSPSPSVVDQLHYFVFDAGGIFAFSQPYGFLKTKSDLEGIMQTSRVLATHLMRLSQTPVWQFLLDKNPLVLFLGFVPPPMAFAQRYLPLDRIRRQVEQHRDKDKRNNEDVLDTWIEAHTKHPDVVTRNDIIDLGLMLISPTPDAVRTTLVVVIYHVLKSNAIFIKLRSELDENLSDNKTTIPPWSFLSNLTRFPYLSACIKEALRIHPPPGFMMERVVPPTGSVVDGHYIPSGTLVSCSPWVIHHDQGVFGDDTEVFRPERWLEGPPEQMQKMESLLCPFGFRSRVCLGMDMALLEIHKVAAVLFRHYEMSLPKPEKDLSVIWGNMVCVDTEVRLKRRQR</sequence>
<dbReference type="Pfam" id="PF00067">
    <property type="entry name" value="p450"/>
    <property type="match status" value="1"/>
</dbReference>